<keyword evidence="4" id="KW-1185">Reference proteome</keyword>
<evidence type="ECO:0000313" key="4">
    <source>
        <dbReference type="Proteomes" id="UP001165405"/>
    </source>
</evidence>
<comment type="caution">
    <text evidence="3">The sequence shown here is derived from an EMBL/GenBank/DDBJ whole genome shotgun (WGS) entry which is preliminary data.</text>
</comment>
<dbReference type="Pfam" id="PF14155">
    <property type="entry name" value="DUF4307"/>
    <property type="match status" value="1"/>
</dbReference>
<dbReference type="InterPro" id="IPR025443">
    <property type="entry name" value="DUF4307"/>
</dbReference>
<evidence type="ECO:0000256" key="1">
    <source>
        <dbReference type="SAM" id="MobiDB-lite"/>
    </source>
</evidence>
<proteinExistence type="predicted"/>
<dbReference type="EMBL" id="JAKGSG010000012">
    <property type="protein sequence ID" value="MCF4120059.1"/>
    <property type="molecule type" value="Genomic_DNA"/>
</dbReference>
<dbReference type="AlphaFoldDB" id="A0AA41UAE5"/>
<evidence type="ECO:0000256" key="2">
    <source>
        <dbReference type="SAM" id="Phobius"/>
    </source>
</evidence>
<keyword evidence="2" id="KW-0472">Membrane</keyword>
<accession>A0AA41UAE5</accession>
<keyword evidence="2" id="KW-0812">Transmembrane</keyword>
<sequence length="164" mass="16924">MSHPHEPSPKVGTEAGSAVGPQAGADAAAVAADDEYLADRYGHGRARGRLGAGARVAIGVALAAGVAVAAWFAVEQQRQDPVSFTDVGFSIVSAEQVDVTFDVSMPPGMRATCTLVALNPSYAQVGALQVQVGPNEDRTARYTAEVRTTERATTGVVDDCVVEP</sequence>
<dbReference type="Proteomes" id="UP001165405">
    <property type="component" value="Unassembled WGS sequence"/>
</dbReference>
<name>A0AA41UAE5_9MICO</name>
<organism evidence="3 4">
    <name type="scientific">Antribacter soli</name>
    <dbReference type="NCBI Taxonomy" id="2910976"/>
    <lineage>
        <taxon>Bacteria</taxon>
        <taxon>Bacillati</taxon>
        <taxon>Actinomycetota</taxon>
        <taxon>Actinomycetes</taxon>
        <taxon>Micrococcales</taxon>
        <taxon>Promicromonosporaceae</taxon>
        <taxon>Antribacter</taxon>
    </lineage>
</organism>
<protein>
    <submittedName>
        <fullName evidence="3">DUF4307 domain-containing protein</fullName>
    </submittedName>
</protein>
<feature type="transmembrane region" description="Helical" evidence="2">
    <location>
        <begin position="52"/>
        <end position="74"/>
    </location>
</feature>
<reference evidence="3" key="1">
    <citation type="submission" date="2022-01" db="EMBL/GenBank/DDBJ databases">
        <title>Antribacter sp. nov., isolated from Guizhou of China.</title>
        <authorList>
            <person name="Chengliang C."/>
            <person name="Ya Z."/>
        </authorList>
    </citation>
    <scope>NUCLEOTIDE SEQUENCE</scope>
    <source>
        <strain evidence="3">KLBMP 9083</strain>
    </source>
</reference>
<gene>
    <name evidence="3" type="ORF">L1785_03625</name>
</gene>
<evidence type="ECO:0000313" key="3">
    <source>
        <dbReference type="EMBL" id="MCF4120059.1"/>
    </source>
</evidence>
<feature type="region of interest" description="Disordered" evidence="1">
    <location>
        <begin position="1"/>
        <end position="24"/>
    </location>
</feature>
<keyword evidence="2" id="KW-1133">Transmembrane helix</keyword>
<dbReference type="RefSeq" id="WP_236087773.1">
    <property type="nucleotide sequence ID" value="NZ_JAKGSG010000012.1"/>
</dbReference>